<protein>
    <recommendedName>
        <fullName evidence="1">non-specific serine/threonine protein kinase</fullName>
        <ecNumber evidence="1">2.7.11.1</ecNumber>
    </recommendedName>
</protein>
<keyword evidence="7" id="KW-0418">Kinase</keyword>
<feature type="compositionally biased region" description="Pro residues" evidence="5">
    <location>
        <begin position="954"/>
        <end position="965"/>
    </location>
</feature>
<dbReference type="PANTHER" id="PTHR45832:SF4">
    <property type="entry name" value="NON-SPECIFIC SERINE_THREONINE PROTEIN KINASE"/>
    <property type="match status" value="1"/>
</dbReference>
<feature type="region of interest" description="Disordered" evidence="5">
    <location>
        <begin position="1461"/>
        <end position="1507"/>
    </location>
</feature>
<feature type="region of interest" description="Disordered" evidence="5">
    <location>
        <begin position="559"/>
        <end position="630"/>
    </location>
</feature>
<keyword evidence="3 4" id="KW-0067">ATP-binding</keyword>
<keyword evidence="2 4" id="KW-0547">Nucleotide-binding</keyword>
<dbReference type="EC" id="2.7.11.1" evidence="1"/>
<dbReference type="PANTHER" id="PTHR45832">
    <property type="entry name" value="SERINE/THREONINE-PROTEIN KINASE SAMKA-RELATED-RELATED"/>
    <property type="match status" value="1"/>
</dbReference>
<evidence type="ECO:0000313" key="8">
    <source>
        <dbReference type="Proteomes" id="UP000830375"/>
    </source>
</evidence>
<sequence>MGGKPDIRPLPLSKRGVSERDGPRATDRQTAAADALGCRRADGTRPNLPGGSSWSRKHAQHIVISPRVMMMESVCECERVQCGDDDDDEGTHRRQHTRQRRLIGRVEAARVFVCVDRAGGFCAVIGRPYCTQETHCGRSVQSVAPQPRAESLITSHRRTLHYAQGRTALTSRRSPPPDLLQLIAARQTGDSAAEIWPLSYSANANTSKRPERGRLIHGSQADLQLTEIRHIINLRHLQTSQQQHKPLRDNYKHQTGLCSSAAAETRIKEMDDTRCGAAVRRTLAHPGDLFPLPVLELRQSSDVTQRAAAALNEVREFFYCRCGSRSQRPLFTGYVTTQLCNALKQQWDEMSNAAIYSGWARESAAAKRLLIPRPLLFGSVRTYAVKRSGLLMPRTIVRGSRPPKDASINGLLEEFDSISVTRSNSLRKESPPGAHQAGGSKPASASTSNAGGPEENGFGHYYGRYSCDLDSSKDFSLEPYRERGVHDGEWAVGRHYRFSLKQNGHPIRSPFYPDAMPQKSSDYAKMPPDYHAYLESKMRLSADEMPVGGRRDYYRASLGGSSQDYREQPLGTPSRVSVHSEQMSYPDGDWGYGAGLRDDYDKRPKSSYISQTSPQPAIRQRSRSGSGLQEPSLPYGIGAFKAAPQGPYSSYTYPRLSENTSSLIMGKLSSRASRANAALFPTEGSQLCVELQIAVDVLQIRCPLLTRGPCRAYYLAGRSTAPQHRLRDGSGSCQTVIGGNVRSYCTSTVWSGAVAVRVIWPRFGAFDARRLNSHQSRLSGVIMNLFLSHSPRLGHFQRAQRFVGAAGNRGPLKADSSGTWELGHACAHSARHVRRRRSHRRIRVVSSSRVRGVVGFEGRSLSRQQLCDERAFEDHHGPGEYERVARDGSPQVPGAETYPRVPFKLPQSHGKPAYPASFQYPPPFHYKPSPYHHPPSQPSPPYTPQGAHSQPSSPYIPPGAYPPPSWGSSSEQPPSRVSHEQFRAALQLVVNPGDPREYLDNFLKIGEGSTGIVCIATEKHSGKQVAVKKMDLRKQQRRELLFNEVVIMRDYHHENVVDMYNSYLVGDELWVVMEFLEGGALTDIVTHTRDTRDPIGTTRFLPSHRREEERLLFLMRFISVLFETLIDTLIRPVSEEVRWSRSLLELEGLRWGPTDFDGVGLMKSGGAVVGGREHRIGVVRCCCRSLVCAALVPKHTELFVFVLMRILEVFQADHSMFVSLTRLMNSLNKLVAESESCDGMIAFIFRYGHTDELHHTMEELLVAEEEREAQTHGGVFPSSAAAAAAAGETDESTADSWASRSRSRSADGVTTLPRAFVLPPLFCCALSYLHTQGVIHRDIKSDSILLTSDGRIKLSDFGFCAQVSKEVPKRKSLVGTPYWMAPEVISRLPYGTEVDIWSLGIMVIEMVDGEPPYFNEPPLQAMRRIRDNLPPRLKEAVSARVGAGAAAAPVPEAVGPAVLHRSSDAPLPTPLRAAAPSEQPHANAFIRGRPRPPDADGSGPARIGRTPDRRLFHSRLLTLTTKMYFRAIVASEFSTLGFVPVFSSVAFSRSLSRSTRPISSNMTKRTNATHHLPKQHETEQNFKEILKEQRRRMSLEPRLTLYDGGINHRPTEAVFLIERRRRGINKLLSV</sequence>
<dbReference type="Proteomes" id="UP000830375">
    <property type="component" value="Unassembled WGS sequence"/>
</dbReference>
<dbReference type="Gene3D" id="3.30.200.20">
    <property type="entry name" value="Phosphorylase Kinase, domain 1"/>
    <property type="match status" value="1"/>
</dbReference>
<dbReference type="SUPFAM" id="SSF56112">
    <property type="entry name" value="Protein kinase-like (PK-like)"/>
    <property type="match status" value="1"/>
</dbReference>
<feature type="region of interest" description="Disordered" evidence="5">
    <location>
        <begin position="1556"/>
        <end position="1578"/>
    </location>
</feature>
<keyword evidence="8" id="KW-1185">Reference proteome</keyword>
<name>A0ABQ8LNZ3_LABRO</name>
<dbReference type="Gene3D" id="1.10.510.10">
    <property type="entry name" value="Transferase(Phosphotransferase) domain 1"/>
    <property type="match status" value="1"/>
</dbReference>
<gene>
    <name evidence="7" type="ORF">H4Q32_015282</name>
</gene>
<evidence type="ECO:0000259" key="6">
    <source>
        <dbReference type="PROSITE" id="PS50011"/>
    </source>
</evidence>
<keyword evidence="7" id="KW-0808">Transferase</keyword>
<feature type="domain" description="Protein kinase" evidence="6">
    <location>
        <begin position="999"/>
        <end position="1525"/>
    </location>
</feature>
<dbReference type="GO" id="GO:0016301">
    <property type="term" value="F:kinase activity"/>
    <property type="evidence" value="ECO:0007669"/>
    <property type="project" value="UniProtKB-KW"/>
</dbReference>
<dbReference type="PROSITE" id="PS50011">
    <property type="entry name" value="PROTEIN_KINASE_DOM"/>
    <property type="match status" value="1"/>
</dbReference>
<comment type="caution">
    <text evidence="7">The sequence shown here is derived from an EMBL/GenBank/DDBJ whole genome shotgun (WGS) entry which is preliminary data.</text>
</comment>
<dbReference type="PROSITE" id="PS00107">
    <property type="entry name" value="PROTEIN_KINASE_ATP"/>
    <property type="match status" value="1"/>
</dbReference>
<dbReference type="InterPro" id="IPR000719">
    <property type="entry name" value="Prot_kinase_dom"/>
</dbReference>
<feature type="region of interest" description="Disordered" evidence="5">
    <location>
        <begin position="422"/>
        <end position="455"/>
    </location>
</feature>
<dbReference type="InterPro" id="IPR051931">
    <property type="entry name" value="PAK3-like"/>
</dbReference>
<reference evidence="7 8" key="1">
    <citation type="submission" date="2022-01" db="EMBL/GenBank/DDBJ databases">
        <title>A high-quality chromosome-level genome assembly of rohu carp, Labeo rohita.</title>
        <authorList>
            <person name="Arick M.A. II"/>
            <person name="Hsu C.-Y."/>
            <person name="Magbanua Z."/>
            <person name="Pechanova O."/>
            <person name="Grover C."/>
            <person name="Miller E."/>
            <person name="Thrash A."/>
            <person name="Ezzel L."/>
            <person name="Alam S."/>
            <person name="Benzie J."/>
            <person name="Hamilton M."/>
            <person name="Karsi A."/>
            <person name="Lawrence M.L."/>
            <person name="Peterson D.G."/>
        </authorList>
    </citation>
    <scope>NUCLEOTIDE SEQUENCE [LARGE SCALE GENOMIC DNA]</scope>
    <source>
        <strain evidence="8">BAU-BD-2019</strain>
        <tissue evidence="7">Blood</tissue>
    </source>
</reference>
<feature type="compositionally biased region" description="Polar residues" evidence="5">
    <location>
        <begin position="1556"/>
        <end position="1566"/>
    </location>
</feature>
<dbReference type="Pfam" id="PF00069">
    <property type="entry name" value="Pkinase"/>
    <property type="match status" value="2"/>
</dbReference>
<evidence type="ECO:0000256" key="2">
    <source>
        <dbReference type="ARBA" id="ARBA00022741"/>
    </source>
</evidence>
<evidence type="ECO:0000256" key="3">
    <source>
        <dbReference type="ARBA" id="ARBA00022840"/>
    </source>
</evidence>
<feature type="compositionally biased region" description="Pro residues" evidence="5">
    <location>
        <begin position="920"/>
        <end position="943"/>
    </location>
</feature>
<feature type="compositionally biased region" description="Polar residues" evidence="5">
    <location>
        <begin position="574"/>
        <end position="583"/>
    </location>
</feature>
<evidence type="ECO:0000256" key="4">
    <source>
        <dbReference type="PROSITE-ProRule" id="PRU10141"/>
    </source>
</evidence>
<feature type="compositionally biased region" description="Basic and acidic residues" evidence="5">
    <location>
        <begin position="16"/>
        <end position="27"/>
    </location>
</feature>
<feature type="region of interest" description="Disordered" evidence="5">
    <location>
        <begin position="1"/>
        <end position="54"/>
    </location>
</feature>
<dbReference type="InterPro" id="IPR017441">
    <property type="entry name" value="Protein_kinase_ATP_BS"/>
</dbReference>
<feature type="region of interest" description="Disordered" evidence="5">
    <location>
        <begin position="874"/>
        <end position="979"/>
    </location>
</feature>
<feature type="binding site" evidence="4">
    <location>
        <position position="1029"/>
    </location>
    <ligand>
        <name>ATP</name>
        <dbReference type="ChEBI" id="CHEBI:30616"/>
    </ligand>
</feature>
<evidence type="ECO:0000256" key="1">
    <source>
        <dbReference type="ARBA" id="ARBA00012513"/>
    </source>
</evidence>
<feature type="compositionally biased region" description="Basic and acidic residues" evidence="5">
    <location>
        <begin position="874"/>
        <end position="886"/>
    </location>
</feature>
<evidence type="ECO:0000313" key="7">
    <source>
        <dbReference type="EMBL" id="KAI2652382.1"/>
    </source>
</evidence>
<evidence type="ECO:0000256" key="5">
    <source>
        <dbReference type="SAM" id="MobiDB-lite"/>
    </source>
</evidence>
<dbReference type="EMBL" id="JACTAM010000020">
    <property type="protein sequence ID" value="KAI2652382.1"/>
    <property type="molecule type" value="Genomic_DNA"/>
</dbReference>
<dbReference type="InterPro" id="IPR011009">
    <property type="entry name" value="Kinase-like_dom_sf"/>
</dbReference>
<accession>A0ABQ8LNZ3</accession>
<proteinExistence type="predicted"/>
<organism evidence="7 8">
    <name type="scientific">Labeo rohita</name>
    <name type="common">Indian major carp</name>
    <name type="synonym">Cyprinus rohita</name>
    <dbReference type="NCBI Taxonomy" id="84645"/>
    <lineage>
        <taxon>Eukaryota</taxon>
        <taxon>Metazoa</taxon>
        <taxon>Chordata</taxon>
        <taxon>Craniata</taxon>
        <taxon>Vertebrata</taxon>
        <taxon>Euteleostomi</taxon>
        <taxon>Actinopterygii</taxon>
        <taxon>Neopterygii</taxon>
        <taxon>Teleostei</taxon>
        <taxon>Ostariophysi</taxon>
        <taxon>Cypriniformes</taxon>
        <taxon>Cyprinidae</taxon>
        <taxon>Labeoninae</taxon>
        <taxon>Labeonini</taxon>
        <taxon>Labeo</taxon>
    </lineage>
</organism>